<dbReference type="FunFam" id="3.30.1330.30:FF:000039">
    <property type="entry name" value="40S ribosomal protein S12"/>
    <property type="match status" value="1"/>
</dbReference>
<evidence type="ECO:0000256" key="4">
    <source>
        <dbReference type="RuleBase" id="RU000670"/>
    </source>
</evidence>
<dbReference type="GO" id="GO:0005840">
    <property type="term" value="C:ribosome"/>
    <property type="evidence" value="ECO:0007669"/>
    <property type="project" value="UniProtKB-KW"/>
</dbReference>
<sequence length="175" mass="19355">MNDAFEPVKCLEELQLGGNQCSLRKSFFPRTPPFTRIMSAEEVVAEVEVPKELGEMDALKEVLKKALIHDGLKRGLHEAAKALDSRRARLCCLAQDCDEPSYSKLVRALCEEHGVNLILVPSGKQLGEWCGLCKIDALGEARKVVSTSCAVITDFGEETHALNVLLDYLKRQGEN</sequence>
<keyword evidence="3 4" id="KW-0687">Ribonucleoprotein</keyword>
<keyword evidence="2 4" id="KW-0689">Ribosomal protein</keyword>
<reference evidence="6 7" key="1">
    <citation type="submission" date="2013-11" db="EMBL/GenBank/DDBJ databases">
        <title>The Genome Sequence of Phytophthora parasitica P1976.</title>
        <authorList>
            <consortium name="The Broad Institute Genomics Platform"/>
            <person name="Russ C."/>
            <person name="Tyler B."/>
            <person name="Panabieres F."/>
            <person name="Shan W."/>
            <person name="Tripathy S."/>
            <person name="Grunwald N."/>
            <person name="Machado M."/>
            <person name="Johnson C.S."/>
            <person name="Walker B."/>
            <person name="Young S."/>
            <person name="Zeng Q."/>
            <person name="Gargeya S."/>
            <person name="Fitzgerald M."/>
            <person name="Haas B."/>
            <person name="Abouelleil A."/>
            <person name="Allen A.W."/>
            <person name="Alvarado L."/>
            <person name="Arachchi H.M."/>
            <person name="Berlin A.M."/>
            <person name="Chapman S.B."/>
            <person name="Gainer-Dewar J."/>
            <person name="Goldberg J."/>
            <person name="Griggs A."/>
            <person name="Gujja S."/>
            <person name="Hansen M."/>
            <person name="Howarth C."/>
            <person name="Imamovic A."/>
            <person name="Ireland A."/>
            <person name="Larimer J."/>
            <person name="McCowan C."/>
            <person name="Murphy C."/>
            <person name="Pearson M."/>
            <person name="Poon T.W."/>
            <person name="Priest M."/>
            <person name="Roberts A."/>
            <person name="Saif S."/>
            <person name="Shea T."/>
            <person name="Sisk P."/>
            <person name="Sykes S."/>
            <person name="Wortman J."/>
            <person name="Nusbaum C."/>
            <person name="Birren B."/>
        </authorList>
    </citation>
    <scope>NUCLEOTIDE SEQUENCE [LARGE SCALE GENOMIC DNA]</scope>
    <source>
        <strain evidence="6 7">P1976</strain>
    </source>
</reference>
<dbReference type="GO" id="GO:0003735">
    <property type="term" value="F:structural constituent of ribosome"/>
    <property type="evidence" value="ECO:0007669"/>
    <property type="project" value="InterPro"/>
</dbReference>
<dbReference type="InterPro" id="IPR004038">
    <property type="entry name" value="Ribosomal_eL8/eL30/eS12/Gad45"/>
</dbReference>
<feature type="domain" description="Ribosomal protein eL8/eL30/eS12/Gadd45" evidence="5">
    <location>
        <begin position="57"/>
        <end position="151"/>
    </location>
</feature>
<dbReference type="SUPFAM" id="SSF55315">
    <property type="entry name" value="L30e-like"/>
    <property type="match status" value="1"/>
</dbReference>
<gene>
    <name evidence="6" type="ORF">F444_14710</name>
</gene>
<dbReference type="AlphaFoldDB" id="A0A080ZP94"/>
<protein>
    <recommendedName>
        <fullName evidence="4">40S ribosomal protein S12</fullName>
    </recommendedName>
</protein>
<evidence type="ECO:0000313" key="7">
    <source>
        <dbReference type="Proteomes" id="UP000028582"/>
    </source>
</evidence>
<name>A0A080ZP94_PHYNI</name>
<dbReference type="GO" id="GO:1990904">
    <property type="term" value="C:ribonucleoprotein complex"/>
    <property type="evidence" value="ECO:0007669"/>
    <property type="project" value="UniProtKB-KW"/>
</dbReference>
<dbReference type="GO" id="GO:0006412">
    <property type="term" value="P:translation"/>
    <property type="evidence" value="ECO:0007669"/>
    <property type="project" value="InterPro"/>
</dbReference>
<comment type="caution">
    <text evidence="6">The sequence shown here is derived from an EMBL/GenBank/DDBJ whole genome shotgun (WGS) entry which is preliminary data.</text>
</comment>
<proteinExistence type="inferred from homology"/>
<evidence type="ECO:0000313" key="6">
    <source>
        <dbReference type="EMBL" id="ETO68455.1"/>
    </source>
</evidence>
<accession>A0A080ZP94</accession>
<dbReference type="PANTHER" id="PTHR11843">
    <property type="entry name" value="40S RIBOSOMAL PROTEIN S12"/>
    <property type="match status" value="1"/>
</dbReference>
<evidence type="ECO:0000256" key="3">
    <source>
        <dbReference type="ARBA" id="ARBA00023274"/>
    </source>
</evidence>
<dbReference type="InterPro" id="IPR047860">
    <property type="entry name" value="Ribosomal_eS12_CS"/>
</dbReference>
<evidence type="ECO:0000259" key="5">
    <source>
        <dbReference type="Pfam" id="PF01248"/>
    </source>
</evidence>
<evidence type="ECO:0000256" key="1">
    <source>
        <dbReference type="ARBA" id="ARBA00005824"/>
    </source>
</evidence>
<comment type="similarity">
    <text evidence="1 4">Belongs to the eukaryotic ribosomal protein eS12 family.</text>
</comment>
<dbReference type="PROSITE" id="PS01189">
    <property type="entry name" value="RIBOSOMAL_S12E"/>
    <property type="match status" value="1"/>
</dbReference>
<dbReference type="InterPro" id="IPR029064">
    <property type="entry name" value="Ribosomal_eL30-like_sf"/>
</dbReference>
<dbReference type="PRINTS" id="PR00972">
    <property type="entry name" value="RIBSOMALS12E"/>
</dbReference>
<dbReference type="Pfam" id="PF01248">
    <property type="entry name" value="Ribosomal_L7Ae"/>
    <property type="match status" value="1"/>
</dbReference>
<evidence type="ECO:0000256" key="2">
    <source>
        <dbReference type="ARBA" id="ARBA00022980"/>
    </source>
</evidence>
<dbReference type="Gene3D" id="3.30.1330.30">
    <property type="match status" value="1"/>
</dbReference>
<organism evidence="6 7">
    <name type="scientific">Phytophthora nicotianae P1976</name>
    <dbReference type="NCBI Taxonomy" id="1317066"/>
    <lineage>
        <taxon>Eukaryota</taxon>
        <taxon>Sar</taxon>
        <taxon>Stramenopiles</taxon>
        <taxon>Oomycota</taxon>
        <taxon>Peronosporomycetes</taxon>
        <taxon>Peronosporales</taxon>
        <taxon>Peronosporaceae</taxon>
        <taxon>Phytophthora</taxon>
    </lineage>
</organism>
<dbReference type="Proteomes" id="UP000028582">
    <property type="component" value="Unassembled WGS sequence"/>
</dbReference>
<dbReference type="EMBL" id="ANJA01002642">
    <property type="protein sequence ID" value="ETO68455.1"/>
    <property type="molecule type" value="Genomic_DNA"/>
</dbReference>
<dbReference type="InterPro" id="IPR000530">
    <property type="entry name" value="Ribosomal_eS12"/>
</dbReference>
<dbReference type="OrthoDB" id="10249311at2759"/>